<organism evidence="1 2">
    <name type="scientific">Trichonephila clavipes</name>
    <name type="common">Golden silk orbweaver</name>
    <name type="synonym">Nephila clavipes</name>
    <dbReference type="NCBI Taxonomy" id="2585209"/>
    <lineage>
        <taxon>Eukaryota</taxon>
        <taxon>Metazoa</taxon>
        <taxon>Ecdysozoa</taxon>
        <taxon>Arthropoda</taxon>
        <taxon>Chelicerata</taxon>
        <taxon>Arachnida</taxon>
        <taxon>Araneae</taxon>
        <taxon>Araneomorphae</taxon>
        <taxon>Entelegynae</taxon>
        <taxon>Araneoidea</taxon>
        <taxon>Nephilidae</taxon>
        <taxon>Trichonephila</taxon>
    </lineage>
</organism>
<dbReference type="EMBL" id="BMAU01021250">
    <property type="protein sequence ID" value="GFY05202.1"/>
    <property type="molecule type" value="Genomic_DNA"/>
</dbReference>
<keyword evidence="2" id="KW-1185">Reference proteome</keyword>
<proteinExistence type="predicted"/>
<evidence type="ECO:0000313" key="2">
    <source>
        <dbReference type="Proteomes" id="UP000887159"/>
    </source>
</evidence>
<dbReference type="AlphaFoldDB" id="A0A8X6S9C7"/>
<sequence>MAAHKALKSSLVLLRRKPEFRDQVPRMTGRVIPSGLSSIIIREAKRKKPSRAHLLLRRSQGQEIGDKYNINLFQEIRVKIKST</sequence>
<comment type="caution">
    <text evidence="1">The sequence shown here is derived from an EMBL/GenBank/DDBJ whole genome shotgun (WGS) entry which is preliminary data.</text>
</comment>
<name>A0A8X6S9C7_TRICX</name>
<reference evidence="1" key="1">
    <citation type="submission" date="2020-08" db="EMBL/GenBank/DDBJ databases">
        <title>Multicomponent nature underlies the extraordinary mechanical properties of spider dragline silk.</title>
        <authorList>
            <person name="Kono N."/>
            <person name="Nakamura H."/>
            <person name="Mori M."/>
            <person name="Yoshida Y."/>
            <person name="Ohtoshi R."/>
            <person name="Malay A.D."/>
            <person name="Moran D.A.P."/>
            <person name="Tomita M."/>
            <person name="Numata K."/>
            <person name="Arakawa K."/>
        </authorList>
    </citation>
    <scope>NUCLEOTIDE SEQUENCE</scope>
</reference>
<accession>A0A8X6S9C7</accession>
<dbReference type="Proteomes" id="UP000887159">
    <property type="component" value="Unassembled WGS sequence"/>
</dbReference>
<gene>
    <name evidence="1" type="ORF">TNCV_2206481</name>
</gene>
<evidence type="ECO:0000313" key="1">
    <source>
        <dbReference type="EMBL" id="GFY05202.1"/>
    </source>
</evidence>
<protein>
    <submittedName>
        <fullName evidence="1">Uncharacterized protein</fullName>
    </submittedName>
</protein>